<evidence type="ECO:0000256" key="4">
    <source>
        <dbReference type="SAM" id="Coils"/>
    </source>
</evidence>
<dbReference type="InterPro" id="IPR006345">
    <property type="entry name" value="RecD2"/>
</dbReference>
<keyword evidence="3" id="KW-0413">Isomerase</keyword>
<dbReference type="InterPro" id="IPR029493">
    <property type="entry name" value="RecD2-like_HHH"/>
</dbReference>
<organism evidence="7 8">
    <name type="scientific">Caloramator proteoclasticus DSM 10124</name>
    <dbReference type="NCBI Taxonomy" id="1121262"/>
    <lineage>
        <taxon>Bacteria</taxon>
        <taxon>Bacillati</taxon>
        <taxon>Bacillota</taxon>
        <taxon>Clostridia</taxon>
        <taxon>Eubacteriales</taxon>
        <taxon>Clostridiaceae</taxon>
        <taxon>Caloramator</taxon>
    </lineage>
</organism>
<feature type="domain" description="AAA+ ATPase" evidence="6">
    <location>
        <begin position="332"/>
        <end position="480"/>
    </location>
</feature>
<feature type="domain" description="Helix-hairpin-helix DNA-binding motif class 1" evidence="5">
    <location>
        <begin position="180"/>
        <end position="199"/>
    </location>
</feature>
<dbReference type="SMART" id="SM00382">
    <property type="entry name" value="AAA"/>
    <property type="match status" value="1"/>
</dbReference>
<dbReference type="GO" id="GO:0003677">
    <property type="term" value="F:DNA binding"/>
    <property type="evidence" value="ECO:0007669"/>
    <property type="project" value="UniProtKB-UniRule"/>
</dbReference>
<evidence type="ECO:0000256" key="3">
    <source>
        <dbReference type="HAMAP-Rule" id="MF_01488"/>
    </source>
</evidence>
<comment type="similarity">
    <text evidence="3">Belongs to the RecD family. RecD2 subfamily.</text>
</comment>
<dbReference type="NCBIfam" id="TIGR01448">
    <property type="entry name" value="recD_rel"/>
    <property type="match status" value="1"/>
</dbReference>
<feature type="binding site" evidence="3">
    <location>
        <begin position="343"/>
        <end position="347"/>
    </location>
    <ligand>
        <name>ATP</name>
        <dbReference type="ChEBI" id="CHEBI:30616"/>
    </ligand>
</feature>
<evidence type="ECO:0000259" key="5">
    <source>
        <dbReference type="SMART" id="SM00278"/>
    </source>
</evidence>
<dbReference type="GO" id="GO:0005524">
    <property type="term" value="F:ATP binding"/>
    <property type="evidence" value="ECO:0007669"/>
    <property type="project" value="UniProtKB-UniRule"/>
</dbReference>
<evidence type="ECO:0000313" key="7">
    <source>
        <dbReference type="EMBL" id="SHE30031.1"/>
    </source>
</evidence>
<evidence type="ECO:0000313" key="8">
    <source>
        <dbReference type="Proteomes" id="UP000184423"/>
    </source>
</evidence>
<feature type="domain" description="Helix-hairpin-helix DNA-binding motif class 1" evidence="5">
    <location>
        <begin position="81"/>
        <end position="102"/>
    </location>
</feature>
<proteinExistence type="inferred from homology"/>
<comment type="function">
    <text evidence="3">DNA-dependent ATPase and ATP-dependent 5'-3' DNA helicase. Has no activity on blunt DNA or DNA with 3'-overhangs, requires at least 10 bases of 5'-ssDNA for helicase activity.</text>
</comment>
<reference evidence="8" key="1">
    <citation type="submission" date="2016-11" db="EMBL/GenBank/DDBJ databases">
        <authorList>
            <person name="Varghese N."/>
            <person name="Submissions S."/>
        </authorList>
    </citation>
    <scope>NUCLEOTIDE SEQUENCE [LARGE SCALE GENOMIC DNA]</scope>
    <source>
        <strain evidence="8">DSM 10124</strain>
    </source>
</reference>
<dbReference type="InterPro" id="IPR003593">
    <property type="entry name" value="AAA+_ATPase"/>
</dbReference>
<accession>A0A1M4SCW6</accession>
<dbReference type="RefSeq" id="WP_073247602.1">
    <property type="nucleotide sequence ID" value="NZ_FQVG01000001.1"/>
</dbReference>
<dbReference type="Pfam" id="PF13538">
    <property type="entry name" value="UvrD_C_2"/>
    <property type="match status" value="1"/>
</dbReference>
<dbReference type="Pfam" id="PF18335">
    <property type="entry name" value="SH3_13"/>
    <property type="match status" value="1"/>
</dbReference>
<keyword evidence="1 3" id="KW-0547">Nucleotide-binding</keyword>
<dbReference type="GO" id="GO:0016887">
    <property type="term" value="F:ATP hydrolysis activity"/>
    <property type="evidence" value="ECO:0007669"/>
    <property type="project" value="RHEA"/>
</dbReference>
<dbReference type="CDD" id="cd17933">
    <property type="entry name" value="DEXSc_RecD-like"/>
    <property type="match status" value="1"/>
</dbReference>
<dbReference type="PANTHER" id="PTHR43788:SF6">
    <property type="entry name" value="DNA HELICASE B"/>
    <property type="match status" value="1"/>
</dbReference>
<dbReference type="EMBL" id="FQVG01000001">
    <property type="protein sequence ID" value="SHE30031.1"/>
    <property type="molecule type" value="Genomic_DNA"/>
</dbReference>
<keyword evidence="4" id="KW-0175">Coiled coil</keyword>
<feature type="coiled-coil region" evidence="4">
    <location>
        <begin position="294"/>
        <end position="321"/>
    </location>
</feature>
<dbReference type="InterPro" id="IPR027417">
    <property type="entry name" value="P-loop_NTPase"/>
</dbReference>
<gene>
    <name evidence="3" type="primary">recD2</name>
    <name evidence="7" type="ORF">SAMN02746091_00125</name>
</gene>
<dbReference type="InterPro" id="IPR055446">
    <property type="entry name" value="RecD2_N_OB"/>
</dbReference>
<dbReference type="GO" id="GO:0043139">
    <property type="term" value="F:5'-3' DNA helicase activity"/>
    <property type="evidence" value="ECO:0007669"/>
    <property type="project" value="UniProtKB-UniRule"/>
</dbReference>
<dbReference type="GO" id="GO:0006310">
    <property type="term" value="P:DNA recombination"/>
    <property type="evidence" value="ECO:0007669"/>
    <property type="project" value="InterPro"/>
</dbReference>
<name>A0A1M4SCW6_9CLOT</name>
<dbReference type="HAMAP" id="MF_01488">
    <property type="entry name" value="RecD2"/>
    <property type="match status" value="1"/>
</dbReference>
<dbReference type="GO" id="GO:0006281">
    <property type="term" value="P:DNA repair"/>
    <property type="evidence" value="ECO:0007669"/>
    <property type="project" value="InterPro"/>
</dbReference>
<dbReference type="EC" id="5.6.2.3" evidence="3"/>
<dbReference type="SUPFAM" id="SSF47781">
    <property type="entry name" value="RuvA domain 2-like"/>
    <property type="match status" value="1"/>
</dbReference>
<dbReference type="Pfam" id="PF14490">
    <property type="entry name" value="HHH_RecD2"/>
    <property type="match status" value="2"/>
</dbReference>
<dbReference type="InterPro" id="IPR003583">
    <property type="entry name" value="Hlx-hairpin-Hlx_DNA-bd_motif"/>
</dbReference>
<dbReference type="SUPFAM" id="SSF52540">
    <property type="entry name" value="P-loop containing nucleoside triphosphate hydrolases"/>
    <property type="match status" value="1"/>
</dbReference>
<dbReference type="Gene3D" id="1.10.150.20">
    <property type="entry name" value="5' to 3' exonuclease, C-terminal subdomain"/>
    <property type="match status" value="1"/>
</dbReference>
<comment type="catalytic activity">
    <reaction evidence="3">
        <text>ATP + H2O = ADP + phosphate + H(+)</text>
        <dbReference type="Rhea" id="RHEA:13065"/>
        <dbReference type="ChEBI" id="CHEBI:15377"/>
        <dbReference type="ChEBI" id="CHEBI:15378"/>
        <dbReference type="ChEBI" id="CHEBI:30616"/>
        <dbReference type="ChEBI" id="CHEBI:43474"/>
        <dbReference type="ChEBI" id="CHEBI:456216"/>
        <dbReference type="EC" id="5.6.2.3"/>
    </reaction>
</comment>
<feature type="domain" description="Helix-hairpin-helix DNA-binding motif class 1" evidence="5">
    <location>
        <begin position="116"/>
        <end position="135"/>
    </location>
</feature>
<dbReference type="InterPro" id="IPR027785">
    <property type="entry name" value="UvrD-like_helicase_C"/>
</dbReference>
<dbReference type="Gene3D" id="1.10.10.2220">
    <property type="match status" value="1"/>
</dbReference>
<dbReference type="Pfam" id="PF13245">
    <property type="entry name" value="AAA_19"/>
    <property type="match status" value="1"/>
</dbReference>
<dbReference type="Gene3D" id="2.30.30.940">
    <property type="match status" value="1"/>
</dbReference>
<dbReference type="InterPro" id="IPR010994">
    <property type="entry name" value="RuvA_2-like"/>
</dbReference>
<evidence type="ECO:0000256" key="2">
    <source>
        <dbReference type="ARBA" id="ARBA00022840"/>
    </source>
</evidence>
<dbReference type="GO" id="GO:0009338">
    <property type="term" value="C:exodeoxyribonuclease V complex"/>
    <property type="evidence" value="ECO:0007669"/>
    <property type="project" value="TreeGrafter"/>
</dbReference>
<dbReference type="CDD" id="cd18809">
    <property type="entry name" value="SF1_C_RecD"/>
    <property type="match status" value="1"/>
</dbReference>
<dbReference type="InterPro" id="IPR050534">
    <property type="entry name" value="Coronavir_polyprotein_1ab"/>
</dbReference>
<sequence length="737" mass="83485">MIDIEGVVENIVFKNEENGYTVAKIRHNKDLVSVVGHIPFINIGQRVKVQGEWVFHPNFGQQIKVHYCEEVKPSTIEGIERYLASGLIKGIGPATAKKIVERFGKDSLDIIEMNPDKLTEVEGIGPKKAEKIAESFKEQRQLKEVMVFLQSYGITAGLGIKIFKRYGEETNAVLKSNPYRLCDEVSGVGFKTADRIAVNLGYDMMSEERVKAGIKYILSQCIANGHVYLPKEELVKECVKILNVPDEIIREQIIMLNLNKEIYIENVDNDEAVYLRYYYLSELYVARKLIELSFQNYNQDFDEIEEEIKEYENENGIELAKEQREAIEKAVKNGVCVITGGPGTGKTTIIKCIIKLFEKRGLSVVLAAPTGRAAKRITETTGYEAKTIHRLLEMEYMPENEIPIFTKDEESPIEAHAIIIDEASMIDILLMNSLLKAVAKGTRLIIVGDVDQLPSVGAGNVLRDIIESGSICVAKLNKIFRQQDKSLITINAHKINNGEMPILNEKDKDFFFIELDGTQSLNDELVKLVSERLPGFKKDIDPVKDIQILSPMRKGDAGVNNLNISMQSVLNPPAKFKTEKSFREFVFRRFDKVMQIKNNYNIEWESVVTGEKGRGVFNGDIGYIEDIDLENQQIIVMFDDRKVEYDFSNLEELELAYAITIHKSQGSEFKVVVIPVCFGPPMLMTRNLIYTGVTRAKELVVLIGNRAALKYMIKNNTITKRYSGLRCRIINYLKAIS</sequence>
<dbReference type="Pfam" id="PF23139">
    <property type="entry name" value="OB_YrrC"/>
    <property type="match status" value="1"/>
</dbReference>
<dbReference type="Gene3D" id="3.40.50.300">
    <property type="entry name" value="P-loop containing nucleotide triphosphate hydrolases"/>
    <property type="match status" value="2"/>
</dbReference>
<evidence type="ECO:0000259" key="6">
    <source>
        <dbReference type="SMART" id="SM00382"/>
    </source>
</evidence>
<keyword evidence="3" id="KW-0238">DNA-binding</keyword>
<dbReference type="InterPro" id="IPR041451">
    <property type="entry name" value="RecD2_SH13"/>
</dbReference>
<dbReference type="AlphaFoldDB" id="A0A1M4SCW6"/>
<dbReference type="GO" id="GO:0017116">
    <property type="term" value="F:single-stranded DNA helicase activity"/>
    <property type="evidence" value="ECO:0007669"/>
    <property type="project" value="TreeGrafter"/>
</dbReference>
<protein>
    <recommendedName>
        <fullName evidence="3">ATP-dependent RecD2 DNA helicase</fullName>
        <ecNumber evidence="3">5.6.2.3</ecNumber>
    </recommendedName>
    <alternativeName>
        <fullName evidence="3">DNA 5'-3' helicase subunit RecD2</fullName>
    </alternativeName>
</protein>
<evidence type="ECO:0000256" key="1">
    <source>
        <dbReference type="ARBA" id="ARBA00022741"/>
    </source>
</evidence>
<keyword evidence="3" id="KW-0347">Helicase</keyword>
<dbReference type="Proteomes" id="UP000184423">
    <property type="component" value="Unassembled WGS sequence"/>
</dbReference>
<dbReference type="PANTHER" id="PTHR43788">
    <property type="entry name" value="DNA2/NAM7 HELICASE FAMILY MEMBER"/>
    <property type="match status" value="1"/>
</dbReference>
<dbReference type="SMART" id="SM00278">
    <property type="entry name" value="HhH1"/>
    <property type="match status" value="3"/>
</dbReference>
<keyword evidence="3" id="KW-0378">Hydrolase</keyword>
<keyword evidence="2 3" id="KW-0067">ATP-binding</keyword>
<keyword evidence="8" id="KW-1185">Reference proteome</keyword>